<reference evidence="13 14" key="2">
    <citation type="submission" date="2020-05" db="EMBL/GenBank/DDBJ databases">
        <title>Draft genome sequence of Desulfovibrio sp. strainFSS-1.</title>
        <authorList>
            <person name="Shimoshige H."/>
            <person name="Kobayashi H."/>
            <person name="Maekawa T."/>
        </authorList>
    </citation>
    <scope>NUCLEOTIDE SEQUENCE [LARGE SCALE GENOMIC DNA]</scope>
    <source>
        <strain evidence="13 14">SIID29052-01</strain>
    </source>
</reference>
<keyword evidence="5" id="KW-0547">Nucleotide-binding</keyword>
<evidence type="ECO:0000256" key="8">
    <source>
        <dbReference type="ARBA" id="ARBA00023026"/>
    </source>
</evidence>
<comment type="catalytic activity">
    <reaction evidence="1">
        <text>ATP + protein L-histidine = ADP + protein N-phospho-L-histidine.</text>
        <dbReference type="EC" id="2.7.13.3"/>
    </reaction>
</comment>
<dbReference type="InterPro" id="IPR035965">
    <property type="entry name" value="PAS-like_dom_sf"/>
</dbReference>
<dbReference type="PROSITE" id="PS50112">
    <property type="entry name" value="PAS"/>
    <property type="match status" value="1"/>
</dbReference>
<feature type="transmembrane region" description="Helical" evidence="9">
    <location>
        <begin position="188"/>
        <end position="209"/>
    </location>
</feature>
<dbReference type="Proteomes" id="UP000494245">
    <property type="component" value="Unassembled WGS sequence"/>
</dbReference>
<feature type="domain" description="PAC" evidence="12">
    <location>
        <begin position="295"/>
        <end position="345"/>
    </location>
</feature>
<dbReference type="PANTHER" id="PTHR41523">
    <property type="entry name" value="TWO-COMPONENT SYSTEM SENSOR PROTEIN"/>
    <property type="match status" value="1"/>
</dbReference>
<dbReference type="InterPro" id="IPR005467">
    <property type="entry name" value="His_kinase_dom"/>
</dbReference>
<sequence>MSWSSPVPGRSWWAALATPAFLGVSFVILTACGLFWWVNASWRENNAAYLEVQAHIRLARGDFLRGYQQTQRIATGEGSALDPGRCAFFEQAAWRIENAIKALEPMRQESAFRNGFQRIAEGLARYRETVLAAGDVACGGADALNAGARRLEMDRILAESEAILAALSQDISTRFRHEAQDLDGLHRAAILVFAAVMGAGAAAIGVAGMRHRQAEEELRRSEERFRLLVESSADAVFVQTGGRFAYVNPACVRLFGASSQEELLGLPVLERISPNDRTGVADRIKTLNTDRNSVPRREETILRQDGTPVTVEVSASPMPYKGMDGALVYAQDISERKAARDALLRSLHEKEALLREVHHRVKNNLQVVLSLMDLQASEVEDPEMLERYRQLQGRVRTMAMLHEQLCRSDNLGAISLRDYMEKLLEMLARSFDMQDRVSVKLALEDIRLSIDKAAPCGLLLNELVTNAFQHAFSGRAGGELRVDLHTEDGEIVLVVGDDGPGLPAALATPDGHNVSPGTLGLLLVRELARQLRGSLRWQEGPGVTVELRFPAECPSGSARV</sequence>
<dbReference type="InterPro" id="IPR000700">
    <property type="entry name" value="PAS-assoc_C"/>
</dbReference>
<reference evidence="13 14" key="1">
    <citation type="submission" date="2020-04" db="EMBL/GenBank/DDBJ databases">
        <authorList>
            <consortium name="Desulfovibrio sp. FSS-1 genome sequencing consortium"/>
            <person name="Shimoshige H."/>
            <person name="Kobayashi H."/>
            <person name="Maekawa T."/>
        </authorList>
    </citation>
    <scope>NUCLEOTIDE SEQUENCE [LARGE SCALE GENOMIC DNA]</scope>
    <source>
        <strain evidence="13 14">SIID29052-01</strain>
    </source>
</reference>
<keyword evidence="9" id="KW-0812">Transmembrane</keyword>
<evidence type="ECO:0000256" key="1">
    <source>
        <dbReference type="ARBA" id="ARBA00000085"/>
    </source>
</evidence>
<feature type="transmembrane region" description="Helical" evidence="9">
    <location>
        <begin position="12"/>
        <end position="38"/>
    </location>
</feature>
<feature type="domain" description="Histidine kinase" evidence="10">
    <location>
        <begin position="356"/>
        <end position="553"/>
    </location>
</feature>
<keyword evidence="8" id="KW-0843">Virulence</keyword>
<dbReference type="Pfam" id="PF00989">
    <property type="entry name" value="PAS"/>
    <property type="match status" value="1"/>
</dbReference>
<evidence type="ECO:0000256" key="5">
    <source>
        <dbReference type="ARBA" id="ARBA00022741"/>
    </source>
</evidence>
<dbReference type="SMART" id="SM00387">
    <property type="entry name" value="HATPase_c"/>
    <property type="match status" value="1"/>
</dbReference>
<keyword evidence="4 13" id="KW-0808">Transferase</keyword>
<keyword evidence="6 13" id="KW-0418">Kinase</keyword>
<dbReference type="Pfam" id="PF07568">
    <property type="entry name" value="HisKA_2"/>
    <property type="match status" value="1"/>
</dbReference>
<dbReference type="PROSITE" id="PS50113">
    <property type="entry name" value="PAC"/>
    <property type="match status" value="1"/>
</dbReference>
<evidence type="ECO:0000256" key="9">
    <source>
        <dbReference type="SAM" id="Phobius"/>
    </source>
</evidence>
<feature type="domain" description="PAS" evidence="11">
    <location>
        <begin position="221"/>
        <end position="291"/>
    </location>
</feature>
<dbReference type="InterPro" id="IPR013767">
    <property type="entry name" value="PAS_fold"/>
</dbReference>
<dbReference type="CDD" id="cd00130">
    <property type="entry name" value="PAS"/>
    <property type="match status" value="1"/>
</dbReference>
<dbReference type="EC" id="2.7.13.3" evidence="2"/>
<dbReference type="PROSITE" id="PS50109">
    <property type="entry name" value="HIS_KIN"/>
    <property type="match status" value="1"/>
</dbReference>
<dbReference type="InterPro" id="IPR000014">
    <property type="entry name" value="PAS"/>
</dbReference>
<organism evidence="13 14">
    <name type="scientific">Fundidesulfovibrio magnetotacticus</name>
    <dbReference type="NCBI Taxonomy" id="2730080"/>
    <lineage>
        <taxon>Bacteria</taxon>
        <taxon>Pseudomonadati</taxon>
        <taxon>Thermodesulfobacteriota</taxon>
        <taxon>Desulfovibrionia</taxon>
        <taxon>Desulfovibrionales</taxon>
        <taxon>Desulfovibrionaceae</taxon>
        <taxon>Fundidesulfovibrio</taxon>
    </lineage>
</organism>
<evidence type="ECO:0000256" key="4">
    <source>
        <dbReference type="ARBA" id="ARBA00022679"/>
    </source>
</evidence>
<keyword evidence="14" id="KW-1185">Reference proteome</keyword>
<evidence type="ECO:0000313" key="14">
    <source>
        <dbReference type="Proteomes" id="UP000494245"/>
    </source>
</evidence>
<evidence type="ECO:0000259" key="12">
    <source>
        <dbReference type="PROSITE" id="PS50113"/>
    </source>
</evidence>
<dbReference type="SUPFAM" id="SSF55785">
    <property type="entry name" value="PYP-like sensor domain (PAS domain)"/>
    <property type="match status" value="1"/>
</dbReference>
<dbReference type="Gene3D" id="3.30.450.20">
    <property type="entry name" value="PAS domain"/>
    <property type="match status" value="1"/>
</dbReference>
<dbReference type="InterPro" id="IPR011495">
    <property type="entry name" value="Sig_transdc_His_kin_sub2_dim/P"/>
</dbReference>
<keyword evidence="9" id="KW-1133">Transmembrane helix</keyword>
<dbReference type="GO" id="GO:0004673">
    <property type="term" value="F:protein histidine kinase activity"/>
    <property type="evidence" value="ECO:0007669"/>
    <property type="project" value="UniProtKB-EC"/>
</dbReference>
<accession>A0A6V8LW98</accession>
<dbReference type="Pfam" id="PF02518">
    <property type="entry name" value="HATPase_c"/>
    <property type="match status" value="1"/>
</dbReference>
<keyword evidence="7" id="KW-0067">ATP-binding</keyword>
<dbReference type="GO" id="GO:0005524">
    <property type="term" value="F:ATP binding"/>
    <property type="evidence" value="ECO:0007669"/>
    <property type="project" value="UniProtKB-KW"/>
</dbReference>
<dbReference type="GO" id="GO:0006355">
    <property type="term" value="P:regulation of DNA-templated transcription"/>
    <property type="evidence" value="ECO:0007669"/>
    <property type="project" value="InterPro"/>
</dbReference>
<dbReference type="AlphaFoldDB" id="A0A6V8LW98"/>
<evidence type="ECO:0000256" key="3">
    <source>
        <dbReference type="ARBA" id="ARBA00022553"/>
    </source>
</evidence>
<dbReference type="SUPFAM" id="SSF55874">
    <property type="entry name" value="ATPase domain of HSP90 chaperone/DNA topoisomerase II/histidine kinase"/>
    <property type="match status" value="1"/>
</dbReference>
<evidence type="ECO:0000256" key="7">
    <source>
        <dbReference type="ARBA" id="ARBA00022840"/>
    </source>
</evidence>
<name>A0A6V8LW98_9BACT</name>
<evidence type="ECO:0000256" key="2">
    <source>
        <dbReference type="ARBA" id="ARBA00012438"/>
    </source>
</evidence>
<comment type="caution">
    <text evidence="13">The sequence shown here is derived from an EMBL/GenBank/DDBJ whole genome shotgun (WGS) entry which is preliminary data.</text>
</comment>
<dbReference type="Gene3D" id="3.30.565.10">
    <property type="entry name" value="Histidine kinase-like ATPase, C-terminal domain"/>
    <property type="match status" value="1"/>
</dbReference>
<keyword evidence="3" id="KW-0597">Phosphoprotein</keyword>
<keyword evidence="9" id="KW-0472">Membrane</keyword>
<dbReference type="NCBIfam" id="TIGR00229">
    <property type="entry name" value="sensory_box"/>
    <property type="match status" value="1"/>
</dbReference>
<dbReference type="PANTHER" id="PTHR41523:SF8">
    <property type="entry name" value="ETHYLENE RESPONSE SENSOR PROTEIN"/>
    <property type="match status" value="1"/>
</dbReference>
<dbReference type="InterPro" id="IPR003594">
    <property type="entry name" value="HATPase_dom"/>
</dbReference>
<dbReference type="InterPro" id="IPR036890">
    <property type="entry name" value="HATPase_C_sf"/>
</dbReference>
<evidence type="ECO:0000259" key="11">
    <source>
        <dbReference type="PROSITE" id="PS50112"/>
    </source>
</evidence>
<gene>
    <name evidence="13" type="primary">pdtaS_2</name>
    <name evidence="13" type="ORF">NNJEOMEG_01925</name>
</gene>
<dbReference type="EMBL" id="BLTE01000008">
    <property type="protein sequence ID" value="GFK94086.1"/>
    <property type="molecule type" value="Genomic_DNA"/>
</dbReference>
<protein>
    <recommendedName>
        <fullName evidence="2">histidine kinase</fullName>
        <ecNumber evidence="2">2.7.13.3</ecNumber>
    </recommendedName>
</protein>
<dbReference type="SMART" id="SM00091">
    <property type="entry name" value="PAS"/>
    <property type="match status" value="1"/>
</dbReference>
<evidence type="ECO:0000313" key="13">
    <source>
        <dbReference type="EMBL" id="GFK94086.1"/>
    </source>
</evidence>
<evidence type="ECO:0000256" key="6">
    <source>
        <dbReference type="ARBA" id="ARBA00022777"/>
    </source>
</evidence>
<proteinExistence type="predicted"/>
<evidence type="ECO:0000259" key="10">
    <source>
        <dbReference type="PROSITE" id="PS50109"/>
    </source>
</evidence>